<sequence>ILKDTNLIIFLYSYFFFFVVFFFSCKKKTQIKNMSSGFTHHLGFSNLSGAFFFVPFFFFGLSNNYDLEKKNNQENSSSEKLMKEPNNCTFDFGSNIEFPARCNRNNRAEKTGQALNMDRRLVLPMFDEEAKHNNKEREEEEEKMKIKVEISKIVDISSVCCKMEKQGNDEIWNNPSAESDSSKKMSTCQRYRQNPKKYILYCVVAFILILFLFHLTP</sequence>
<keyword evidence="1" id="KW-1133">Transmembrane helix</keyword>
<dbReference type="AlphaFoldDB" id="X6M764"/>
<feature type="transmembrane region" description="Helical" evidence="1">
    <location>
        <begin position="7"/>
        <end position="24"/>
    </location>
</feature>
<feature type="transmembrane region" description="Helical" evidence="1">
    <location>
        <begin position="198"/>
        <end position="216"/>
    </location>
</feature>
<gene>
    <name evidence="2" type="ORF">RFI_28075</name>
</gene>
<keyword evidence="3" id="KW-1185">Reference proteome</keyword>
<name>X6M764_RETFI</name>
<accession>X6M764</accession>
<dbReference type="Proteomes" id="UP000023152">
    <property type="component" value="Unassembled WGS sequence"/>
</dbReference>
<feature type="non-terminal residue" evidence="2">
    <location>
        <position position="1"/>
    </location>
</feature>
<feature type="transmembrane region" description="Helical" evidence="1">
    <location>
        <begin position="44"/>
        <end position="61"/>
    </location>
</feature>
<reference evidence="2 3" key="1">
    <citation type="journal article" date="2013" name="Curr. Biol.">
        <title>The Genome of the Foraminiferan Reticulomyxa filosa.</title>
        <authorList>
            <person name="Glockner G."/>
            <person name="Hulsmann N."/>
            <person name="Schleicher M."/>
            <person name="Noegel A.A."/>
            <person name="Eichinger L."/>
            <person name="Gallinger C."/>
            <person name="Pawlowski J."/>
            <person name="Sierra R."/>
            <person name="Euteneuer U."/>
            <person name="Pillet L."/>
            <person name="Moustafa A."/>
            <person name="Platzer M."/>
            <person name="Groth M."/>
            <person name="Szafranski K."/>
            <person name="Schliwa M."/>
        </authorList>
    </citation>
    <scope>NUCLEOTIDE SEQUENCE [LARGE SCALE GENOMIC DNA]</scope>
</reference>
<evidence type="ECO:0000313" key="3">
    <source>
        <dbReference type="Proteomes" id="UP000023152"/>
    </source>
</evidence>
<keyword evidence="1" id="KW-0472">Membrane</keyword>
<proteinExistence type="predicted"/>
<dbReference type="EMBL" id="ASPP01024154">
    <property type="protein sequence ID" value="ETO09312.1"/>
    <property type="molecule type" value="Genomic_DNA"/>
</dbReference>
<evidence type="ECO:0000256" key="1">
    <source>
        <dbReference type="SAM" id="Phobius"/>
    </source>
</evidence>
<keyword evidence="1" id="KW-0812">Transmembrane</keyword>
<comment type="caution">
    <text evidence="2">The sequence shown here is derived from an EMBL/GenBank/DDBJ whole genome shotgun (WGS) entry which is preliminary data.</text>
</comment>
<organism evidence="2 3">
    <name type="scientific">Reticulomyxa filosa</name>
    <dbReference type="NCBI Taxonomy" id="46433"/>
    <lineage>
        <taxon>Eukaryota</taxon>
        <taxon>Sar</taxon>
        <taxon>Rhizaria</taxon>
        <taxon>Retaria</taxon>
        <taxon>Foraminifera</taxon>
        <taxon>Monothalamids</taxon>
        <taxon>Reticulomyxidae</taxon>
        <taxon>Reticulomyxa</taxon>
    </lineage>
</organism>
<protein>
    <submittedName>
        <fullName evidence="2">Uncharacterized protein</fullName>
    </submittedName>
</protein>
<evidence type="ECO:0000313" key="2">
    <source>
        <dbReference type="EMBL" id="ETO09312.1"/>
    </source>
</evidence>